<evidence type="ECO:0000313" key="4">
    <source>
        <dbReference type="Proteomes" id="UP000051124"/>
    </source>
</evidence>
<reference evidence="3 4" key="1">
    <citation type="journal article" date="2015" name="Microbiome">
        <title>Genomic resolution of linkages in carbon, nitrogen, and sulfur cycling among widespread estuary sediment bacteria.</title>
        <authorList>
            <person name="Baker B.J."/>
            <person name="Lazar C.S."/>
            <person name="Teske A.P."/>
            <person name="Dick G.J."/>
        </authorList>
    </citation>
    <scope>NUCLEOTIDE SEQUENCE [LARGE SCALE GENOMIC DNA]</scope>
    <source>
        <strain evidence="3">DG_26</strain>
    </source>
</reference>
<organism evidence="3 4">
    <name type="scientific">candidate division TA06 bacterium DG_26</name>
    <dbReference type="NCBI Taxonomy" id="1703771"/>
    <lineage>
        <taxon>Bacteria</taxon>
        <taxon>Bacteria division TA06</taxon>
    </lineage>
</organism>
<sequence length="332" mass="36350">MLFLGLFLTAAPEEDALLVAVGDVMLSRGVAQKIRTYGQDYPFCHVAQYFEDADIVFCNLECVLTDNVASRSKGFTFRADPALSDVLCRVGFNFVSLANNHSLDCGMDGLIEMVDVLNRSQITPLLGVPVIREVNGVKIGAIAFNLVDGSPSLTALAGSVRDLSECTDAVIVSLHWGTEYRHVPSPKQCTLARHLVDAGADFILGHHPHRVQGIALHGRGVVAYSLGNFVFDQRDVGGNESVMLFVRFRPGRVSSVTILPFVITHFRPEPAGPEGERILDRFIQLSAALGTHVVKLQHDGVVFGRIYPFQDEIDVETSILRRLHEAKKPACD</sequence>
<dbReference type="AlphaFoldDB" id="A0A0S7WJA4"/>
<dbReference type="Pfam" id="PF09587">
    <property type="entry name" value="PGA_cap"/>
    <property type="match status" value="1"/>
</dbReference>
<feature type="domain" description="Capsule synthesis protein CapA" evidence="2">
    <location>
        <begin position="17"/>
        <end position="233"/>
    </location>
</feature>
<dbReference type="InterPro" id="IPR029052">
    <property type="entry name" value="Metallo-depent_PP-like"/>
</dbReference>
<name>A0A0S7WJA4_UNCT6</name>
<protein>
    <recommendedName>
        <fullName evidence="2">Capsule synthesis protein CapA domain-containing protein</fullName>
    </recommendedName>
</protein>
<dbReference type="EMBL" id="LIZT01000026">
    <property type="protein sequence ID" value="KPJ50263.1"/>
    <property type="molecule type" value="Genomic_DNA"/>
</dbReference>
<evidence type="ECO:0000313" key="3">
    <source>
        <dbReference type="EMBL" id="KPJ50263.1"/>
    </source>
</evidence>
<dbReference type="PANTHER" id="PTHR33393">
    <property type="entry name" value="POLYGLUTAMINE SYNTHESIS ACCESSORY PROTEIN RV0574C-RELATED"/>
    <property type="match status" value="1"/>
</dbReference>
<comment type="similarity">
    <text evidence="1">Belongs to the CapA family.</text>
</comment>
<dbReference type="Proteomes" id="UP000051124">
    <property type="component" value="Unassembled WGS sequence"/>
</dbReference>
<gene>
    <name evidence="3" type="ORF">AMJ40_03375</name>
</gene>
<evidence type="ECO:0000259" key="2">
    <source>
        <dbReference type="SMART" id="SM00854"/>
    </source>
</evidence>
<dbReference type="Gene3D" id="3.60.21.10">
    <property type="match status" value="1"/>
</dbReference>
<dbReference type="CDD" id="cd07381">
    <property type="entry name" value="MPP_CapA"/>
    <property type="match status" value="1"/>
</dbReference>
<dbReference type="SMART" id="SM00854">
    <property type="entry name" value="PGA_cap"/>
    <property type="match status" value="1"/>
</dbReference>
<dbReference type="InterPro" id="IPR019079">
    <property type="entry name" value="Capsule_synth_CapA"/>
</dbReference>
<evidence type="ECO:0000256" key="1">
    <source>
        <dbReference type="ARBA" id="ARBA00005662"/>
    </source>
</evidence>
<comment type="caution">
    <text evidence="3">The sequence shown here is derived from an EMBL/GenBank/DDBJ whole genome shotgun (WGS) entry which is preliminary data.</text>
</comment>
<dbReference type="PANTHER" id="PTHR33393:SF11">
    <property type="entry name" value="POLYGLUTAMINE SYNTHESIS ACCESSORY PROTEIN RV0574C-RELATED"/>
    <property type="match status" value="1"/>
</dbReference>
<dbReference type="SUPFAM" id="SSF56300">
    <property type="entry name" value="Metallo-dependent phosphatases"/>
    <property type="match status" value="1"/>
</dbReference>
<dbReference type="InterPro" id="IPR052169">
    <property type="entry name" value="CW_Biosynth-Accessory"/>
</dbReference>
<dbReference type="PATRIC" id="fig|1703771.3.peg.949"/>
<accession>A0A0S7WJA4</accession>
<proteinExistence type="inferred from homology"/>